<name>A0A9X0AQH6_9HELO</name>
<gene>
    <name evidence="2" type="ORF">OCU04_004477</name>
</gene>
<evidence type="ECO:0000256" key="1">
    <source>
        <dbReference type="SAM" id="MobiDB-lite"/>
    </source>
</evidence>
<feature type="compositionally biased region" description="Basic and acidic residues" evidence="1">
    <location>
        <begin position="1"/>
        <end position="12"/>
    </location>
</feature>
<sequence>MNRTDNLMDKPDTMSNEETETSDIVENPAPGSPIPQGSVRDEIAIAAENGVNEREDGSGSLEAGQGVTDIENKDGDEEEAENKDCVPLAFVKASEYCLLCRARFPVFDSINQPNRVLYYKWRSKNPDEPWQSQIRAVVQLDKDEGESIAVTDVVELKRNPTKATLIGWPSSSHISIKPDPMLDDPIDQLASCFHDWCYSIFTWEFGHDNLELLYQMGTSLQPASAWQMPAEMKGPLYPQVNCDNLLSGVDSKTAMFQPLQIAKLPPEIRCRIWNFVGPTSAYSAFMILIGETSTLARQMRAPAVRELAIKPGYYLEPSIINMYGTQYIQALVTQKDSSLGVKVVGTVTKIQVVSSVHGVCSIRLLGRNWESKWLGTIPRMGPRWYGEITLENNVLVCFYNGLAIEEVAGNHQPHMRQVMWDRPDHPGAAFDADGALFTFFAPQELYRRIQPVLGFFRFIPLTAGDVYASGITVHFLSRFMTGIEAHFSTTSHLVGSRSEMAVYFPLASSERISNVWLRFDTFAATASAPSMLIRTTLGRDYTFGPYINPEKYPNYRWVMLKKTGCITGFYFENSPKIRRLGVIGDGKPSEVDQVPLPRYETCDPTPPYIGFLGRNIFMNDAKIQDLKSVMICKVGRRCIGMLIRYMDTTIPTVVLGQWLDSELSKHVCIFDIHGWAGLPPSMIAFKMSESETFVQDIEFCSTESELMYEQKLDPDIVVQIYEVGTRIAWWFTGELDSIRLWKPRPDQSSSIPVEYELIQD</sequence>
<comment type="caution">
    <text evidence="2">The sequence shown here is derived from an EMBL/GenBank/DDBJ whole genome shotgun (WGS) entry which is preliminary data.</text>
</comment>
<dbReference type="Proteomes" id="UP001152300">
    <property type="component" value="Unassembled WGS sequence"/>
</dbReference>
<reference evidence="2" key="1">
    <citation type="submission" date="2022-11" db="EMBL/GenBank/DDBJ databases">
        <title>Genome Resource of Sclerotinia nivalis Strain SnTB1, a Plant Pathogen Isolated from American Ginseng.</title>
        <authorList>
            <person name="Fan S."/>
        </authorList>
    </citation>
    <scope>NUCLEOTIDE SEQUENCE</scope>
    <source>
        <strain evidence="2">SnTB1</strain>
    </source>
</reference>
<evidence type="ECO:0000313" key="2">
    <source>
        <dbReference type="EMBL" id="KAJ8067101.1"/>
    </source>
</evidence>
<dbReference type="AlphaFoldDB" id="A0A9X0AQH6"/>
<protein>
    <submittedName>
        <fullName evidence="2">Uncharacterized protein</fullName>
    </submittedName>
</protein>
<proteinExistence type="predicted"/>
<feature type="region of interest" description="Disordered" evidence="1">
    <location>
        <begin position="1"/>
        <end position="79"/>
    </location>
</feature>
<dbReference type="EMBL" id="JAPEIS010000004">
    <property type="protein sequence ID" value="KAJ8067101.1"/>
    <property type="molecule type" value="Genomic_DNA"/>
</dbReference>
<keyword evidence="3" id="KW-1185">Reference proteome</keyword>
<dbReference type="OrthoDB" id="3552637at2759"/>
<evidence type="ECO:0000313" key="3">
    <source>
        <dbReference type="Proteomes" id="UP001152300"/>
    </source>
</evidence>
<accession>A0A9X0AQH6</accession>
<organism evidence="2 3">
    <name type="scientific">Sclerotinia nivalis</name>
    <dbReference type="NCBI Taxonomy" id="352851"/>
    <lineage>
        <taxon>Eukaryota</taxon>
        <taxon>Fungi</taxon>
        <taxon>Dikarya</taxon>
        <taxon>Ascomycota</taxon>
        <taxon>Pezizomycotina</taxon>
        <taxon>Leotiomycetes</taxon>
        <taxon>Helotiales</taxon>
        <taxon>Sclerotiniaceae</taxon>
        <taxon>Sclerotinia</taxon>
    </lineage>
</organism>